<feature type="non-terminal residue" evidence="1">
    <location>
        <position position="117"/>
    </location>
</feature>
<proteinExistence type="predicted"/>
<evidence type="ECO:0000313" key="2">
    <source>
        <dbReference type="Proteomes" id="UP000471082"/>
    </source>
</evidence>
<sequence length="117" mass="12861">MRDLTQDELNVLRHSLGTGEYGRERSYRNHFVTGAGSTDHPTCMQLVELGLMQRHSGNALSGGDDIFTVTAAGRAAEAAQVEPTPKLTPGQRRYRAFLDADSGIDFGQWLKSRGQCH</sequence>
<name>A0A7X5N2A8_XANPE</name>
<accession>A0A7X5N2A8</accession>
<organism evidence="1 2">
    <name type="scientific">Xanthomonas perforans</name>
    <dbReference type="NCBI Taxonomy" id="442694"/>
    <lineage>
        <taxon>Bacteria</taxon>
        <taxon>Pseudomonadati</taxon>
        <taxon>Pseudomonadota</taxon>
        <taxon>Gammaproteobacteria</taxon>
        <taxon>Lysobacterales</taxon>
        <taxon>Lysobacteraceae</taxon>
        <taxon>Xanthomonas</taxon>
    </lineage>
</organism>
<comment type="caution">
    <text evidence="1">The sequence shown here is derived from an EMBL/GenBank/DDBJ whole genome shotgun (WGS) entry which is preliminary data.</text>
</comment>
<reference evidence="1 2" key="1">
    <citation type="submission" date="2019-11" db="EMBL/GenBank/DDBJ databases">
        <title>Genome-resolved metagenomics to study the prevalence of co-infection and intraspecific heterogeneity among plant pathogen metapopulations.</title>
        <authorList>
            <person name="Newberry E."/>
            <person name="Bhandari R."/>
            <person name="Kemble J."/>
            <person name="Sikora E."/>
            <person name="Potnis N."/>
        </authorList>
    </citation>
    <scope>NUCLEOTIDE SEQUENCE [LARGE SCALE GENOMIC DNA]</scope>
    <source>
        <strain evidence="1">Xp_Tom_Tuscaloosa_18b</strain>
    </source>
</reference>
<gene>
    <name evidence="1" type="ORF">G3W61_27525</name>
</gene>
<evidence type="ECO:0000313" key="1">
    <source>
        <dbReference type="EMBL" id="NEL79982.1"/>
    </source>
</evidence>
<dbReference type="EMBL" id="JAAGYU010001131">
    <property type="protein sequence ID" value="NEL79982.1"/>
    <property type="molecule type" value="Genomic_DNA"/>
</dbReference>
<protein>
    <submittedName>
        <fullName evidence="1">Uncharacterized protein</fullName>
    </submittedName>
</protein>
<dbReference type="AlphaFoldDB" id="A0A7X5N2A8"/>
<dbReference type="Proteomes" id="UP000471082">
    <property type="component" value="Unassembled WGS sequence"/>
</dbReference>